<dbReference type="PANTHER" id="PTHR43135:SF3">
    <property type="entry name" value="ALPHA-D-RIBOSE 1-METHYLPHOSPHONATE 5-TRIPHOSPHATE DIPHOSPHATASE"/>
    <property type="match status" value="1"/>
</dbReference>
<dbReference type="CDD" id="cd01299">
    <property type="entry name" value="Met_dep_hydrolase_A"/>
    <property type="match status" value="1"/>
</dbReference>
<dbReference type="SUPFAM" id="SSF51338">
    <property type="entry name" value="Composite domain of metallo-dependent hydrolases"/>
    <property type="match status" value="1"/>
</dbReference>
<accession>A0A3S0VQS1</accession>
<protein>
    <submittedName>
        <fullName evidence="2">Amidohydrolase family protein</fullName>
    </submittedName>
</protein>
<dbReference type="Pfam" id="PF01979">
    <property type="entry name" value="Amidohydro_1"/>
    <property type="match status" value="1"/>
</dbReference>
<dbReference type="EMBL" id="RYZZ01000001">
    <property type="protein sequence ID" value="RUQ32840.1"/>
    <property type="molecule type" value="Genomic_DNA"/>
</dbReference>
<dbReference type="OrthoDB" id="9797498at2"/>
<dbReference type="Proteomes" id="UP000267430">
    <property type="component" value="Unassembled WGS sequence"/>
</dbReference>
<dbReference type="InterPro" id="IPR057744">
    <property type="entry name" value="OTAase-like"/>
</dbReference>
<evidence type="ECO:0000313" key="2">
    <source>
        <dbReference type="EMBL" id="RUQ32840.1"/>
    </source>
</evidence>
<reference evidence="2 3" key="1">
    <citation type="submission" date="2018-12" db="EMBL/GenBank/DDBJ databases">
        <title>Bacillus chawlae sp. nov., Bacillus glennii sp. nov., and Bacillus saganii sp. nov. Isolated from the Vehicle Assembly Building at Kennedy Space Center where the Viking Spacecraft were Assembled.</title>
        <authorList>
            <person name="Seuylemezian A."/>
            <person name="Vaishampayan P."/>
        </authorList>
    </citation>
    <scope>NUCLEOTIDE SEQUENCE [LARGE SCALE GENOMIC DNA]</scope>
    <source>
        <strain evidence="2 3">L5</strain>
    </source>
</reference>
<dbReference type="Gene3D" id="2.30.40.10">
    <property type="entry name" value="Urease, subunit C, domain 1"/>
    <property type="match status" value="1"/>
</dbReference>
<sequence length="398" mass="43211">MTIVLKGGTLIDGRGGSPIYNAAVLLDGNRIEAVGKVGDFESSYEDVTTIDITGKTIMPGLINMHEHLTYKEALGNPMEFMDKESVQGLTIFGVKTLLKLLRNGFTTVREMGAMHGIALYLRDKVEAGELPGPRVIACNQPISCTGGHADVLNMIADGPDEMRRAARKQMSLGADFVKVMASHDPWPMPGEQKTRAELTSSEISAAFDEAHSWGKRTACHCMGEVAIRNVIEAGVDIIDHGIYLNDELAELMALKGVYLSPTFSAYHKQTLDPKYKRGEKWVDAHTPLAEAQPESVSAAIRAGVKIVNGTDSVGNYAEEVDLLRKEGMDPMKTLLSCTGWAAEALGMDDQIGTIESGKLADIVVLNGDPLDDPYALEQVELVIKEGRVYKPDEINLPI</sequence>
<feature type="domain" description="Amidohydrolase-related" evidence="1">
    <location>
        <begin position="56"/>
        <end position="388"/>
    </location>
</feature>
<dbReference type="SUPFAM" id="SSF51556">
    <property type="entry name" value="Metallo-dependent hydrolases"/>
    <property type="match status" value="1"/>
</dbReference>
<dbReference type="RefSeq" id="WP_126863131.1">
    <property type="nucleotide sequence ID" value="NZ_JAUSTX010000029.1"/>
</dbReference>
<dbReference type="InterPro" id="IPR032466">
    <property type="entry name" value="Metal_Hydrolase"/>
</dbReference>
<dbReference type="InterPro" id="IPR011059">
    <property type="entry name" value="Metal-dep_hydrolase_composite"/>
</dbReference>
<keyword evidence="3" id="KW-1185">Reference proteome</keyword>
<dbReference type="GO" id="GO:0016810">
    <property type="term" value="F:hydrolase activity, acting on carbon-nitrogen (but not peptide) bonds"/>
    <property type="evidence" value="ECO:0007669"/>
    <property type="project" value="InterPro"/>
</dbReference>
<keyword evidence="2" id="KW-0378">Hydrolase</keyword>
<organism evidence="2 3">
    <name type="scientific">Peribacillus cavernae</name>
    <dbReference type="NCBI Taxonomy" id="1674310"/>
    <lineage>
        <taxon>Bacteria</taxon>
        <taxon>Bacillati</taxon>
        <taxon>Bacillota</taxon>
        <taxon>Bacilli</taxon>
        <taxon>Bacillales</taxon>
        <taxon>Bacillaceae</taxon>
        <taxon>Peribacillus</taxon>
    </lineage>
</organism>
<gene>
    <name evidence="2" type="ORF">ELQ35_01790</name>
</gene>
<dbReference type="PANTHER" id="PTHR43135">
    <property type="entry name" value="ALPHA-D-RIBOSE 1-METHYLPHOSPHONATE 5-TRIPHOSPHATE DIPHOSPHATASE"/>
    <property type="match status" value="1"/>
</dbReference>
<dbReference type="InterPro" id="IPR051781">
    <property type="entry name" value="Metallo-dep_Hydrolase"/>
</dbReference>
<dbReference type="InterPro" id="IPR006680">
    <property type="entry name" value="Amidohydro-rel"/>
</dbReference>
<dbReference type="Gene3D" id="3.20.20.140">
    <property type="entry name" value="Metal-dependent hydrolases"/>
    <property type="match status" value="1"/>
</dbReference>
<comment type="caution">
    <text evidence="2">The sequence shown here is derived from an EMBL/GenBank/DDBJ whole genome shotgun (WGS) entry which is preliminary data.</text>
</comment>
<evidence type="ECO:0000313" key="3">
    <source>
        <dbReference type="Proteomes" id="UP000267430"/>
    </source>
</evidence>
<evidence type="ECO:0000259" key="1">
    <source>
        <dbReference type="Pfam" id="PF01979"/>
    </source>
</evidence>
<dbReference type="AlphaFoldDB" id="A0A3S0VQS1"/>
<proteinExistence type="predicted"/>
<name>A0A3S0VQS1_9BACI</name>